<keyword evidence="1" id="KW-1133">Transmembrane helix</keyword>
<reference evidence="2 3" key="1">
    <citation type="submission" date="2017-10" db="EMBL/GenBank/DDBJ databases">
        <title>The draft genome sequence of Lewinella nigricans NBRC 102662.</title>
        <authorList>
            <person name="Wang K."/>
        </authorList>
    </citation>
    <scope>NUCLEOTIDE SEQUENCE [LARGE SCALE GENOMIC DNA]</scope>
    <source>
        <strain evidence="2 3">NBRC 102662</strain>
    </source>
</reference>
<dbReference type="Proteomes" id="UP000223913">
    <property type="component" value="Unassembled WGS sequence"/>
</dbReference>
<keyword evidence="1" id="KW-0472">Membrane</keyword>
<accession>A0A2D0NA65</accession>
<protein>
    <submittedName>
        <fullName evidence="2">Uncharacterized protein</fullName>
    </submittedName>
</protein>
<proteinExistence type="predicted"/>
<dbReference type="EMBL" id="PDUD01000022">
    <property type="protein sequence ID" value="PHN05260.1"/>
    <property type="molecule type" value="Genomic_DNA"/>
</dbReference>
<feature type="transmembrane region" description="Helical" evidence="1">
    <location>
        <begin position="86"/>
        <end position="108"/>
    </location>
</feature>
<dbReference type="Pfam" id="PF13455">
    <property type="entry name" value="MUG113"/>
    <property type="match status" value="1"/>
</dbReference>
<name>A0A2D0NA65_FLAN2</name>
<keyword evidence="1" id="KW-0812">Transmembrane</keyword>
<comment type="caution">
    <text evidence="2">The sequence shown here is derived from an EMBL/GenBank/DDBJ whole genome shotgun (WGS) entry which is preliminary data.</text>
</comment>
<sequence>MRKRGSRKHKIGISRIPKRRLASVRRGVRSDVQIVICRKVFFARIVEQFLHHYFATTRFFFHNAGRTAGRTEWFRFNIFERLTARAWILFFGWFPQLLLLAAIAYAMIQYDAEFGLFPEDW</sequence>
<organism evidence="2 3">
    <name type="scientific">Flavilitoribacter nigricans (strain ATCC 23147 / DSM 23189 / NBRC 102662 / NCIMB 1420 / SS-2)</name>
    <name type="common">Lewinella nigricans</name>
    <dbReference type="NCBI Taxonomy" id="1122177"/>
    <lineage>
        <taxon>Bacteria</taxon>
        <taxon>Pseudomonadati</taxon>
        <taxon>Bacteroidota</taxon>
        <taxon>Saprospiria</taxon>
        <taxon>Saprospirales</taxon>
        <taxon>Lewinellaceae</taxon>
        <taxon>Flavilitoribacter</taxon>
    </lineage>
</organism>
<evidence type="ECO:0000256" key="1">
    <source>
        <dbReference type="SAM" id="Phobius"/>
    </source>
</evidence>
<evidence type="ECO:0000313" key="2">
    <source>
        <dbReference type="EMBL" id="PHN05260.1"/>
    </source>
</evidence>
<gene>
    <name evidence="2" type="ORF">CRP01_17230</name>
</gene>
<dbReference type="AlphaFoldDB" id="A0A2D0NA65"/>
<keyword evidence="3" id="KW-1185">Reference proteome</keyword>
<evidence type="ECO:0000313" key="3">
    <source>
        <dbReference type="Proteomes" id="UP000223913"/>
    </source>
</evidence>